<reference evidence="2 3" key="1">
    <citation type="submission" date="2019-11" db="EMBL/GenBank/DDBJ databases">
        <title>Maribacter lutea sp. nov., a marine bacterium isolated from intertidal sand.</title>
        <authorList>
            <person name="Liu A."/>
        </authorList>
    </citation>
    <scope>NUCLEOTIDE SEQUENCE [LARGE SCALE GENOMIC DNA]</scope>
    <source>
        <strain evidence="2 3">RZ05</strain>
    </source>
</reference>
<dbReference type="OrthoDB" id="9794157at2"/>
<dbReference type="Proteomes" id="UP000443153">
    <property type="component" value="Unassembled WGS sequence"/>
</dbReference>
<dbReference type="PANTHER" id="PTHR43682">
    <property type="entry name" value="LACTATE UTILIZATION PROTEIN C"/>
    <property type="match status" value="1"/>
</dbReference>
<dbReference type="Gene3D" id="3.40.50.10420">
    <property type="entry name" value="NagB/RpiA/CoA transferase-like"/>
    <property type="match status" value="1"/>
</dbReference>
<evidence type="ECO:0000259" key="1">
    <source>
        <dbReference type="Pfam" id="PF02589"/>
    </source>
</evidence>
<protein>
    <recommendedName>
        <fullName evidence="1">LUD domain-containing protein</fullName>
    </recommendedName>
</protein>
<gene>
    <name evidence="2" type="ORF">GJ691_14350</name>
</gene>
<dbReference type="RefSeq" id="WP_154368089.1">
    <property type="nucleotide sequence ID" value="NZ_WKJH01000024.1"/>
</dbReference>
<accession>A0A6I2MR87</accession>
<evidence type="ECO:0000313" key="3">
    <source>
        <dbReference type="Proteomes" id="UP000443153"/>
    </source>
</evidence>
<sequence length="193" mass="21401">MGREEILNSVRKNKPELLPLPEINADLFNEDIDLLSGFKEKVPLVGGTIKQLTSPKDIDNEITMMYPNATNIVNRTQVSSLGTVSISDKTQPKDLEDVDLAILRGTFGVAENGAIWISEEQFYIRALPFITNDLLIILDKKDICQNLHEAYELISKRKRTFGLFISGPSKTADIEQCLVIGAQGALSLTVLLI</sequence>
<dbReference type="EMBL" id="WKJH01000024">
    <property type="protein sequence ID" value="MRX65337.1"/>
    <property type="molecule type" value="Genomic_DNA"/>
</dbReference>
<dbReference type="AlphaFoldDB" id="A0A6I2MR87"/>
<evidence type="ECO:0000313" key="2">
    <source>
        <dbReference type="EMBL" id="MRX65337.1"/>
    </source>
</evidence>
<organism evidence="2 3">
    <name type="scientific">Maribacter luteus</name>
    <dbReference type="NCBI Taxonomy" id="2594478"/>
    <lineage>
        <taxon>Bacteria</taxon>
        <taxon>Pseudomonadati</taxon>
        <taxon>Bacteroidota</taxon>
        <taxon>Flavobacteriia</taxon>
        <taxon>Flavobacteriales</taxon>
        <taxon>Flavobacteriaceae</taxon>
        <taxon>Maribacter</taxon>
    </lineage>
</organism>
<dbReference type="InterPro" id="IPR003741">
    <property type="entry name" value="LUD_dom"/>
</dbReference>
<dbReference type="PANTHER" id="PTHR43682:SF1">
    <property type="entry name" value="LACTATE UTILIZATION PROTEIN C"/>
    <property type="match status" value="1"/>
</dbReference>
<dbReference type="SUPFAM" id="SSF100950">
    <property type="entry name" value="NagB/RpiA/CoA transferase-like"/>
    <property type="match status" value="1"/>
</dbReference>
<dbReference type="Pfam" id="PF02589">
    <property type="entry name" value="LUD_dom"/>
    <property type="match status" value="1"/>
</dbReference>
<name>A0A6I2MR87_9FLAO</name>
<feature type="domain" description="LUD" evidence="1">
    <location>
        <begin position="89"/>
        <end position="193"/>
    </location>
</feature>
<dbReference type="InterPro" id="IPR037171">
    <property type="entry name" value="NagB/RpiA_transferase-like"/>
</dbReference>
<proteinExistence type="predicted"/>
<comment type="caution">
    <text evidence="2">The sequence shown here is derived from an EMBL/GenBank/DDBJ whole genome shotgun (WGS) entry which is preliminary data.</text>
</comment>
<keyword evidence="3" id="KW-1185">Reference proteome</keyword>
<dbReference type="InterPro" id="IPR024185">
    <property type="entry name" value="FTHF_cligase-like_sf"/>
</dbReference>